<dbReference type="Pfam" id="PF00550">
    <property type="entry name" value="PP-binding"/>
    <property type="match status" value="1"/>
</dbReference>
<proteinExistence type="predicted"/>
<evidence type="ECO:0000259" key="1">
    <source>
        <dbReference type="Pfam" id="PF00550"/>
    </source>
</evidence>
<dbReference type="InterPro" id="IPR036736">
    <property type="entry name" value="ACP-like_sf"/>
</dbReference>
<evidence type="ECO:0000313" key="3">
    <source>
        <dbReference type="Proteomes" id="UP000093159"/>
    </source>
</evidence>
<organism evidence="2 3">
    <name type="scientific">Arcobacter porcinus</name>
    <dbReference type="NCBI Taxonomy" id="1935204"/>
    <lineage>
        <taxon>Bacteria</taxon>
        <taxon>Pseudomonadati</taxon>
        <taxon>Campylobacterota</taxon>
        <taxon>Epsilonproteobacteria</taxon>
        <taxon>Campylobacterales</taxon>
        <taxon>Arcobacteraceae</taxon>
        <taxon>Arcobacter</taxon>
    </lineage>
</organism>
<dbReference type="RefSeq" id="WP_066178519.1">
    <property type="nucleotide sequence ID" value="NZ_LDIR01000001.1"/>
</dbReference>
<dbReference type="EMBL" id="LDIR01000001">
    <property type="protein sequence ID" value="OCL92925.1"/>
    <property type="molecule type" value="Genomic_DNA"/>
</dbReference>
<dbReference type="SUPFAM" id="SSF47336">
    <property type="entry name" value="ACP-like"/>
    <property type="match status" value="1"/>
</dbReference>
<dbReference type="Proteomes" id="UP000093159">
    <property type="component" value="Unassembled WGS sequence"/>
</dbReference>
<gene>
    <name evidence="2" type="ORF">AAX28_00465</name>
</gene>
<feature type="domain" description="Carrier" evidence="1">
    <location>
        <begin position="7"/>
        <end position="68"/>
    </location>
</feature>
<evidence type="ECO:0000313" key="2">
    <source>
        <dbReference type="EMBL" id="OCL92925.1"/>
    </source>
</evidence>
<name>A0ABX2YD49_9BACT</name>
<dbReference type="InterPro" id="IPR009081">
    <property type="entry name" value="PP-bd_ACP"/>
</dbReference>
<reference evidence="2 3" key="1">
    <citation type="submission" date="2015-05" db="EMBL/GenBank/DDBJ databases">
        <authorList>
            <person name="Rovetto F."/>
            <person name="Cocolin L."/>
            <person name="Illeghems K."/>
            <person name="Van Nieuwerburgh F."/>
            <person name="Houf K."/>
        </authorList>
    </citation>
    <scope>NUCLEOTIDE SEQUENCE [LARGE SCALE GENOMIC DNA]</scope>
    <source>
        <strain evidence="2 3">117434</strain>
    </source>
</reference>
<accession>A0ABX2YD49</accession>
<keyword evidence="3" id="KW-1185">Reference proteome</keyword>
<sequence length="73" mass="8472">MTREEMINSLEDILMLEEGELDLEQNLTEYEDWDSMSYLALIALFDSRLKTKLDIETIKGFRTANDILNQAGL</sequence>
<protein>
    <recommendedName>
        <fullName evidence="1">Carrier domain-containing protein</fullName>
    </recommendedName>
</protein>
<dbReference type="Gene3D" id="1.10.1200.10">
    <property type="entry name" value="ACP-like"/>
    <property type="match status" value="1"/>
</dbReference>
<comment type="caution">
    <text evidence="2">The sequence shown here is derived from an EMBL/GenBank/DDBJ whole genome shotgun (WGS) entry which is preliminary data.</text>
</comment>